<name>A0A543I2Z0_9MICO</name>
<dbReference type="RefSeq" id="WP_141842516.1">
    <property type="nucleotide sequence ID" value="NZ_VFPM01000001.1"/>
</dbReference>
<sequence length="729" mass="76285">MTTSAARRADRTAYLEGLLPPHVVERDAENGGLLRALLEAVAGELAVVEDDVQRLYDSWFIETCPEWVVPYIADLVGLIGLPGDLGAETGAGVSRRAVVANTVAYRKRKGTVAVIEQVVRDVTGWPTRAVEEHRLLAATTHLNHVHLERPAVGSVRDAASAELESPRLAAGALTRFAHTGEVRPIDPSTIGGRGRFGIRGIGVFVFPTQVHDATGVPARRLTDAWSVHPLGAEAPLFAVPTTEEAIEHLATESDLPVPLRPRRLLAALVAARAGLPGEDLPIAISVDGDGPLAPERIRVCGLEDLATSGGSPLTGWQVMVDAVRGLLHPHLDGVPGDPTTIHLDHAYGAVADVGAGTYDRTLGHDTALAADPFTGDLDRTDEEPVPVRDRVGAQVLVRTGPAAPGVEVSLNDAITAVDAGWADPARRLVGITQVVSVADSETYAADLTIAVPAESRLVLVAAHWRGRQLLNGDIEAPVPGVYSPEGLRPHVRGDLHVTGAGGASLLLDGLVVEGDVVVEAGDLGSLTLSQCTVAGRVEVRSGAPGANRELAVAVRRSVVGSLDLVDTVPEVVVVDSVVDPALTSAAAAVAAPGAHLDVVGSTLFGDVGCRWLEVTSSICDGTVTVVDRQVGCARFSYIAPGSRVPRRFRCVPAADATTAISPSYLSTQPGSPFYPSLAPSAPVSIRHGGEFGSEMGVHHHLRRPQRMDAARRLVAPYVPAGMQIGMFGS</sequence>
<dbReference type="EMBL" id="VFPM01000001">
    <property type="protein sequence ID" value="TQM64945.1"/>
    <property type="molecule type" value="Genomic_DNA"/>
</dbReference>
<organism evidence="1 2">
    <name type="scientific">Humibacillus xanthopallidus</name>
    <dbReference type="NCBI Taxonomy" id="412689"/>
    <lineage>
        <taxon>Bacteria</taxon>
        <taxon>Bacillati</taxon>
        <taxon>Actinomycetota</taxon>
        <taxon>Actinomycetes</taxon>
        <taxon>Micrococcales</taxon>
        <taxon>Intrasporangiaceae</taxon>
        <taxon>Humibacillus</taxon>
    </lineage>
</organism>
<dbReference type="Proteomes" id="UP000316747">
    <property type="component" value="Unassembled WGS sequence"/>
</dbReference>
<proteinExistence type="predicted"/>
<comment type="caution">
    <text evidence="1">The sequence shown here is derived from an EMBL/GenBank/DDBJ whole genome shotgun (WGS) entry which is preliminary data.</text>
</comment>
<reference evidence="1 2" key="1">
    <citation type="submission" date="2019-06" db="EMBL/GenBank/DDBJ databases">
        <title>Genome sequencing of plant associated microbes to promote plant fitness in Sorghum bicolor and Oryza sativa.</title>
        <authorList>
            <person name="Coleman-Derr D."/>
        </authorList>
    </citation>
    <scope>NUCLEOTIDE SEQUENCE [LARGE SCALE GENOMIC DNA]</scope>
    <source>
        <strain evidence="1 2">KV-663</strain>
    </source>
</reference>
<evidence type="ECO:0000313" key="2">
    <source>
        <dbReference type="Proteomes" id="UP000316747"/>
    </source>
</evidence>
<evidence type="ECO:0000313" key="1">
    <source>
        <dbReference type="EMBL" id="TQM64945.1"/>
    </source>
</evidence>
<dbReference type="InterPro" id="IPR006521">
    <property type="entry name" value="Tail_protein_I"/>
</dbReference>
<protein>
    <submittedName>
        <fullName evidence="1">Tail protein P2 I</fullName>
    </submittedName>
</protein>
<accession>A0A543I2Z0</accession>
<dbReference type="OrthoDB" id="626916at2"/>
<gene>
    <name evidence="1" type="ORF">FBY41_1327</name>
</gene>
<keyword evidence="2" id="KW-1185">Reference proteome</keyword>
<dbReference type="Pfam" id="PF09684">
    <property type="entry name" value="Tail_P2_I"/>
    <property type="match status" value="1"/>
</dbReference>
<dbReference type="AlphaFoldDB" id="A0A543I2Z0"/>